<keyword evidence="2" id="KW-0472">Membrane</keyword>
<proteinExistence type="predicted"/>
<feature type="transmembrane region" description="Helical" evidence="2">
    <location>
        <begin position="47"/>
        <end position="68"/>
    </location>
</feature>
<organism evidence="3 4">
    <name type="scientific">Kribbella yunnanensis</name>
    <dbReference type="NCBI Taxonomy" id="190194"/>
    <lineage>
        <taxon>Bacteria</taxon>
        <taxon>Bacillati</taxon>
        <taxon>Actinomycetota</taxon>
        <taxon>Actinomycetes</taxon>
        <taxon>Propionibacteriales</taxon>
        <taxon>Kribbellaceae</taxon>
        <taxon>Kribbella</taxon>
    </lineage>
</organism>
<feature type="region of interest" description="Disordered" evidence="1">
    <location>
        <begin position="80"/>
        <end position="110"/>
    </location>
</feature>
<evidence type="ECO:0000256" key="1">
    <source>
        <dbReference type="SAM" id="MobiDB-lite"/>
    </source>
</evidence>
<keyword evidence="2" id="KW-1133">Transmembrane helix</keyword>
<evidence type="ECO:0000313" key="3">
    <source>
        <dbReference type="EMBL" id="GAA1686151.1"/>
    </source>
</evidence>
<name>A0ABP4TD85_9ACTN</name>
<comment type="caution">
    <text evidence="3">The sequence shown here is derived from an EMBL/GenBank/DDBJ whole genome shotgun (WGS) entry which is preliminary data.</text>
</comment>
<sequence>MYDDKTAADDRVTTLFHDTTADVEVDVAELVRGGIARGRAKHRLHTIGTAFAAAVGVAGIVGVALPLATSTSGNGIAPAGAPAPAVTSTKATAVPPKGKPSDKPLPPPPAEADIPVKAANLPGAFAHIFPGKITQAEKRTGRIIDDGKQAQIAHFLWDGFLVSAMFDAYRGTPAERCEEIRVDAASATRRAVICTERPDGTFLVSTRGEEPAVDGGGKANSATLITKDHYEITVMAYTYGRKGGPNLSPQPPLSEAQLKHAVTSHAWF</sequence>
<reference evidence="4" key="1">
    <citation type="journal article" date="2019" name="Int. J. Syst. Evol. Microbiol.">
        <title>The Global Catalogue of Microorganisms (GCM) 10K type strain sequencing project: providing services to taxonomists for standard genome sequencing and annotation.</title>
        <authorList>
            <consortium name="The Broad Institute Genomics Platform"/>
            <consortium name="The Broad Institute Genome Sequencing Center for Infectious Disease"/>
            <person name="Wu L."/>
            <person name="Ma J."/>
        </authorList>
    </citation>
    <scope>NUCLEOTIDE SEQUENCE [LARGE SCALE GENOMIC DNA]</scope>
    <source>
        <strain evidence="4">JCM 14307</strain>
    </source>
</reference>
<dbReference type="RefSeq" id="WP_344151958.1">
    <property type="nucleotide sequence ID" value="NZ_BAAANF010000010.1"/>
</dbReference>
<dbReference type="Proteomes" id="UP001500280">
    <property type="component" value="Unassembled WGS sequence"/>
</dbReference>
<accession>A0ABP4TD85</accession>
<protein>
    <submittedName>
        <fullName evidence="3">Uncharacterized protein</fullName>
    </submittedName>
</protein>
<dbReference type="EMBL" id="BAAANF010000010">
    <property type="protein sequence ID" value="GAA1686151.1"/>
    <property type="molecule type" value="Genomic_DNA"/>
</dbReference>
<gene>
    <name evidence="3" type="ORF">GCM10009745_33410</name>
</gene>
<keyword evidence="2" id="KW-0812">Transmembrane</keyword>
<keyword evidence="4" id="KW-1185">Reference proteome</keyword>
<evidence type="ECO:0000256" key="2">
    <source>
        <dbReference type="SAM" id="Phobius"/>
    </source>
</evidence>
<evidence type="ECO:0000313" key="4">
    <source>
        <dbReference type="Proteomes" id="UP001500280"/>
    </source>
</evidence>